<keyword evidence="7 10" id="KW-0443">Lipid metabolism</keyword>
<dbReference type="GO" id="GO:0005737">
    <property type="term" value="C:cytoplasm"/>
    <property type="evidence" value="ECO:0007669"/>
    <property type="project" value="UniProtKB-SubCell"/>
</dbReference>
<dbReference type="AlphaFoldDB" id="A0A173S676"/>
<dbReference type="RefSeq" id="WP_055185479.1">
    <property type="nucleotide sequence ID" value="NZ_CYXN01000004.1"/>
</dbReference>
<dbReference type="PANTHER" id="PTHR30272">
    <property type="entry name" value="3-HYDROXYACYL-[ACYL-CARRIER-PROTEIN] DEHYDRATASE"/>
    <property type="match status" value="1"/>
</dbReference>
<dbReference type="InterPro" id="IPR010084">
    <property type="entry name" value="FabZ"/>
</dbReference>
<evidence type="ECO:0000256" key="8">
    <source>
        <dbReference type="ARBA" id="ARBA00023239"/>
    </source>
</evidence>
<dbReference type="PANTHER" id="PTHR30272:SF1">
    <property type="entry name" value="3-HYDROXYACYL-[ACYL-CARRIER-PROTEIN] DEHYDRATASE"/>
    <property type="match status" value="1"/>
</dbReference>
<evidence type="ECO:0000256" key="2">
    <source>
        <dbReference type="ARBA" id="ARBA00004496"/>
    </source>
</evidence>
<comment type="function">
    <text evidence="9 10">Involved in unsaturated fatty acids biosynthesis. Catalyzes the dehydration of short chain beta-hydroxyacyl-ACPs and long chain saturated and unsaturated beta-hydroxyacyl-ACPs.</text>
</comment>
<gene>
    <name evidence="10 11" type="primary">fabZ</name>
    <name evidence="11" type="ORF">ERS852582_00858</name>
</gene>
<evidence type="ECO:0000256" key="3">
    <source>
        <dbReference type="ARBA" id="ARBA00009174"/>
    </source>
</evidence>
<dbReference type="NCBIfam" id="TIGR01750">
    <property type="entry name" value="fabZ"/>
    <property type="match status" value="1"/>
</dbReference>
<keyword evidence="4 10" id="KW-0963">Cytoplasm</keyword>
<evidence type="ECO:0000256" key="9">
    <source>
        <dbReference type="ARBA" id="ARBA00025049"/>
    </source>
</evidence>
<evidence type="ECO:0000256" key="10">
    <source>
        <dbReference type="HAMAP-Rule" id="MF_00406"/>
    </source>
</evidence>
<sequence length="156" mass="16870">MAEPRTVRENANTLSSVQIAEILPHRYPFAFVDRVLDYEPGQWAIGRKCVTRNEEFFNGHFPAQPVMPGVLLLEALAQTGAVAALSLPENKGKLALFGGIKSARFRKQVTPGDVLTLHCELVQQHGAVGVGKASAWVDGKCAVTAELTFVLTEAAE</sequence>
<protein>
    <recommendedName>
        <fullName evidence="10">3-hydroxyacyl-[acyl-carrier-protein] dehydratase FabZ</fullName>
        <ecNumber evidence="10">4.2.1.59</ecNumber>
    </recommendedName>
    <alternativeName>
        <fullName evidence="10">(3R)-hydroxymyristoyl-[acyl-carrier-protein] dehydratase</fullName>
        <shortName evidence="10">(3R)-hydroxymyristoyl-ACP dehydrase</shortName>
    </alternativeName>
    <alternativeName>
        <fullName evidence="10">Beta-hydroxyacyl-ACP dehydratase</fullName>
    </alternativeName>
</protein>
<evidence type="ECO:0000256" key="6">
    <source>
        <dbReference type="ARBA" id="ARBA00022556"/>
    </source>
</evidence>
<comment type="subcellular location">
    <subcellularLocation>
        <location evidence="2 10">Cytoplasm</location>
    </subcellularLocation>
</comment>
<evidence type="ECO:0000313" key="12">
    <source>
        <dbReference type="Proteomes" id="UP000095649"/>
    </source>
</evidence>
<proteinExistence type="inferred from homology"/>
<comment type="catalytic activity">
    <reaction evidence="1 10">
        <text>a (3R)-hydroxyacyl-[ACP] = a (2E)-enoyl-[ACP] + H2O</text>
        <dbReference type="Rhea" id="RHEA:13097"/>
        <dbReference type="Rhea" id="RHEA-COMP:9925"/>
        <dbReference type="Rhea" id="RHEA-COMP:9945"/>
        <dbReference type="ChEBI" id="CHEBI:15377"/>
        <dbReference type="ChEBI" id="CHEBI:78784"/>
        <dbReference type="ChEBI" id="CHEBI:78827"/>
        <dbReference type="EC" id="4.2.1.59"/>
    </reaction>
</comment>
<dbReference type="Proteomes" id="UP000095649">
    <property type="component" value="Unassembled WGS sequence"/>
</dbReference>
<keyword evidence="6 10" id="KW-0441">Lipid A biosynthesis</keyword>
<dbReference type="Pfam" id="PF07977">
    <property type="entry name" value="FabA"/>
    <property type="match status" value="1"/>
</dbReference>
<dbReference type="SUPFAM" id="SSF54637">
    <property type="entry name" value="Thioesterase/thiol ester dehydrase-isomerase"/>
    <property type="match status" value="1"/>
</dbReference>
<keyword evidence="8 10" id="KW-0456">Lyase</keyword>
<dbReference type="OrthoDB" id="9772788at2"/>
<evidence type="ECO:0000256" key="4">
    <source>
        <dbReference type="ARBA" id="ARBA00022490"/>
    </source>
</evidence>
<dbReference type="Gene3D" id="3.10.129.10">
    <property type="entry name" value="Hotdog Thioesterase"/>
    <property type="match status" value="1"/>
</dbReference>
<dbReference type="HAMAP" id="MF_00406">
    <property type="entry name" value="FabZ"/>
    <property type="match status" value="1"/>
</dbReference>
<dbReference type="FunFam" id="3.10.129.10:FF:000001">
    <property type="entry name" value="3-hydroxyacyl-[acyl-carrier-protein] dehydratase FabZ"/>
    <property type="match status" value="1"/>
</dbReference>
<keyword evidence="5 10" id="KW-0444">Lipid biosynthesis</keyword>
<evidence type="ECO:0000256" key="1">
    <source>
        <dbReference type="ARBA" id="ARBA00001055"/>
    </source>
</evidence>
<dbReference type="CDD" id="cd01288">
    <property type="entry name" value="FabZ"/>
    <property type="match status" value="1"/>
</dbReference>
<dbReference type="InterPro" id="IPR013114">
    <property type="entry name" value="FabA_FabZ"/>
</dbReference>
<dbReference type="GO" id="GO:0009245">
    <property type="term" value="P:lipid A biosynthetic process"/>
    <property type="evidence" value="ECO:0007669"/>
    <property type="project" value="UniProtKB-UniRule"/>
</dbReference>
<dbReference type="GO" id="GO:0006633">
    <property type="term" value="P:fatty acid biosynthetic process"/>
    <property type="evidence" value="ECO:0007669"/>
    <property type="project" value="UniProtKB-UniRule"/>
</dbReference>
<dbReference type="NCBIfam" id="NF000582">
    <property type="entry name" value="PRK00006.1"/>
    <property type="match status" value="1"/>
</dbReference>
<evidence type="ECO:0000256" key="7">
    <source>
        <dbReference type="ARBA" id="ARBA00023098"/>
    </source>
</evidence>
<evidence type="ECO:0000256" key="5">
    <source>
        <dbReference type="ARBA" id="ARBA00022516"/>
    </source>
</evidence>
<comment type="similarity">
    <text evidence="3 10">Belongs to the thioester dehydratase family. FabZ subfamily.</text>
</comment>
<reference evidence="11 12" key="1">
    <citation type="submission" date="2015-09" db="EMBL/GenBank/DDBJ databases">
        <authorList>
            <consortium name="Pathogen Informatics"/>
        </authorList>
    </citation>
    <scope>NUCLEOTIDE SEQUENCE [LARGE SCALE GENOMIC DNA]</scope>
    <source>
        <strain evidence="11 12">2789STDY5834970</strain>
    </source>
</reference>
<feature type="active site" evidence="10">
    <location>
        <position position="60"/>
    </location>
</feature>
<dbReference type="EC" id="4.2.1.59" evidence="10"/>
<name>A0A173S676_9FIRM</name>
<dbReference type="GO" id="GO:0019171">
    <property type="term" value="F:(3R)-hydroxyacyl-[acyl-carrier-protein] dehydratase activity"/>
    <property type="evidence" value="ECO:0007669"/>
    <property type="project" value="UniProtKB-EC"/>
</dbReference>
<accession>A0A173S676</accession>
<organism evidence="11 12">
    <name type="scientific">Faecalibacterium prausnitzii</name>
    <dbReference type="NCBI Taxonomy" id="853"/>
    <lineage>
        <taxon>Bacteria</taxon>
        <taxon>Bacillati</taxon>
        <taxon>Bacillota</taxon>
        <taxon>Clostridia</taxon>
        <taxon>Eubacteriales</taxon>
        <taxon>Oscillospiraceae</taxon>
        <taxon>Faecalibacterium</taxon>
    </lineage>
</organism>
<dbReference type="InterPro" id="IPR029069">
    <property type="entry name" value="HotDog_dom_sf"/>
</dbReference>
<evidence type="ECO:0000313" key="11">
    <source>
        <dbReference type="EMBL" id="CUM85822.1"/>
    </source>
</evidence>
<dbReference type="EMBL" id="CYXN01000004">
    <property type="protein sequence ID" value="CUM85822.1"/>
    <property type="molecule type" value="Genomic_DNA"/>
</dbReference>
<dbReference type="GO" id="GO:0016020">
    <property type="term" value="C:membrane"/>
    <property type="evidence" value="ECO:0007669"/>
    <property type="project" value="GOC"/>
</dbReference>